<gene>
    <name evidence="3" type="ORF">SAMN05660350_02170</name>
</gene>
<dbReference type="SUPFAM" id="SSF51735">
    <property type="entry name" value="NAD(P)-binding Rossmann-fold domains"/>
    <property type="match status" value="1"/>
</dbReference>
<dbReference type="Gene3D" id="3.40.50.720">
    <property type="entry name" value="NAD(P)-binding Rossmann-like Domain"/>
    <property type="match status" value="1"/>
</dbReference>
<dbReference type="PANTHER" id="PTHR43377:SF1">
    <property type="entry name" value="BILIVERDIN REDUCTASE A"/>
    <property type="match status" value="1"/>
</dbReference>
<protein>
    <submittedName>
        <fullName evidence="3">Predicted dehydrogenase</fullName>
    </submittedName>
</protein>
<evidence type="ECO:0000313" key="3">
    <source>
        <dbReference type="EMBL" id="SHN74190.1"/>
    </source>
</evidence>
<dbReference type="RefSeq" id="WP_083606254.1">
    <property type="nucleotide sequence ID" value="NZ_FRDM01000009.1"/>
</dbReference>
<dbReference type="EMBL" id="FRDM01000009">
    <property type="protein sequence ID" value="SHN74190.1"/>
    <property type="molecule type" value="Genomic_DNA"/>
</dbReference>
<dbReference type="Pfam" id="PF01408">
    <property type="entry name" value="GFO_IDH_MocA"/>
    <property type="match status" value="1"/>
</dbReference>
<dbReference type="GO" id="GO:0000166">
    <property type="term" value="F:nucleotide binding"/>
    <property type="evidence" value="ECO:0007669"/>
    <property type="project" value="InterPro"/>
</dbReference>
<dbReference type="InterPro" id="IPR036291">
    <property type="entry name" value="NAD(P)-bd_dom_sf"/>
</dbReference>
<dbReference type="Pfam" id="PF22725">
    <property type="entry name" value="GFO_IDH_MocA_C3"/>
    <property type="match status" value="1"/>
</dbReference>
<feature type="domain" description="GFO/IDH/MocA-like oxidoreductase" evidence="2">
    <location>
        <begin position="153"/>
        <end position="221"/>
    </location>
</feature>
<dbReference type="InterPro" id="IPR055170">
    <property type="entry name" value="GFO_IDH_MocA-like_dom"/>
</dbReference>
<dbReference type="Proteomes" id="UP000184428">
    <property type="component" value="Unassembled WGS sequence"/>
</dbReference>
<accession>A0A1M7TU12</accession>
<dbReference type="AlphaFoldDB" id="A0A1M7TU12"/>
<dbReference type="PANTHER" id="PTHR43377">
    <property type="entry name" value="BILIVERDIN REDUCTASE A"/>
    <property type="match status" value="1"/>
</dbReference>
<dbReference type="InterPro" id="IPR051450">
    <property type="entry name" value="Gfo/Idh/MocA_Oxidoreductases"/>
</dbReference>
<evidence type="ECO:0000259" key="1">
    <source>
        <dbReference type="Pfam" id="PF01408"/>
    </source>
</evidence>
<proteinExistence type="predicted"/>
<dbReference type="Gene3D" id="3.30.360.10">
    <property type="entry name" value="Dihydrodipicolinate Reductase, domain 2"/>
    <property type="match status" value="1"/>
</dbReference>
<dbReference type="OrthoDB" id="179913at2"/>
<evidence type="ECO:0000313" key="4">
    <source>
        <dbReference type="Proteomes" id="UP000184428"/>
    </source>
</evidence>
<dbReference type="SUPFAM" id="SSF55347">
    <property type="entry name" value="Glyceraldehyde-3-phosphate dehydrogenase-like, C-terminal domain"/>
    <property type="match status" value="1"/>
</dbReference>
<dbReference type="InterPro" id="IPR000683">
    <property type="entry name" value="Gfo/Idh/MocA-like_OxRdtase_N"/>
</dbReference>
<feature type="domain" description="Gfo/Idh/MocA-like oxidoreductase N-terminal" evidence="1">
    <location>
        <begin position="4"/>
        <end position="118"/>
    </location>
</feature>
<name>A0A1M7TU12_9ACTN</name>
<organism evidence="3 4">
    <name type="scientific">Geodermatophilus obscurus</name>
    <dbReference type="NCBI Taxonomy" id="1861"/>
    <lineage>
        <taxon>Bacteria</taxon>
        <taxon>Bacillati</taxon>
        <taxon>Actinomycetota</taxon>
        <taxon>Actinomycetes</taxon>
        <taxon>Geodermatophilales</taxon>
        <taxon>Geodermatophilaceae</taxon>
        <taxon>Geodermatophilus</taxon>
    </lineage>
</organism>
<evidence type="ECO:0000259" key="2">
    <source>
        <dbReference type="Pfam" id="PF22725"/>
    </source>
</evidence>
<reference evidence="3 4" key="1">
    <citation type="submission" date="2016-12" db="EMBL/GenBank/DDBJ databases">
        <authorList>
            <person name="Song W.-J."/>
            <person name="Kurnit D.M."/>
        </authorList>
    </citation>
    <scope>NUCLEOTIDE SEQUENCE [LARGE SCALE GENOMIC DNA]</scope>
    <source>
        <strain evidence="3 4">DSM 43162</strain>
    </source>
</reference>
<sequence>MTAVAVVGAGLMGANHARVLRRLPEAELTLVVDPDGPRGRALAESVGARYCAEPAAVAGLAEAAVLAVPSERHAEIGVPLLEAGVDLLVEKPIATTVEDADALIEAAREHHRVLMTGHVERFNPAVLQLDGLVHDPLHVELTRMGPFSPRVTADVVLDLMIHDLELALALAGSDVERVEGMGRRERTDSLDLATALLRFRNGVTASVTASRIGQTKIRRIELTQRTNFVVLDLVRQDLTIHRVDHNEFLAEGGVRYRQSGLVEIPFLEHRGEPLALELEHFLDCVMHRRSPRVTGLQGRRALEVALAVRRSAGSPYR</sequence>